<evidence type="ECO:0000313" key="5">
    <source>
        <dbReference type="Proteomes" id="UP001335100"/>
    </source>
</evidence>
<feature type="signal peptide" evidence="2">
    <location>
        <begin position="1"/>
        <end position="33"/>
    </location>
</feature>
<protein>
    <submittedName>
        <fullName evidence="4">Autotransporter outer membrane beta-barrel domain-containing protein</fullName>
    </submittedName>
</protein>
<dbReference type="PANTHER" id="PTHR35037">
    <property type="entry name" value="C-TERMINAL REGION OF AIDA-LIKE PROTEIN"/>
    <property type="match status" value="1"/>
</dbReference>
<name>A0ABU7HPB6_9PSED</name>
<dbReference type="PANTHER" id="PTHR35037:SF7">
    <property type="entry name" value="AUTOTRANSPORTER"/>
    <property type="match status" value="1"/>
</dbReference>
<dbReference type="InterPro" id="IPR036709">
    <property type="entry name" value="Autotransporte_beta_dom_sf"/>
</dbReference>
<keyword evidence="5" id="KW-1185">Reference proteome</keyword>
<dbReference type="Pfam" id="PF03797">
    <property type="entry name" value="Autotransporter"/>
    <property type="match status" value="1"/>
</dbReference>
<evidence type="ECO:0000256" key="1">
    <source>
        <dbReference type="ARBA" id="ARBA00022729"/>
    </source>
</evidence>
<dbReference type="InterPro" id="IPR005546">
    <property type="entry name" value="Autotransporte_beta"/>
</dbReference>
<dbReference type="SMART" id="SM00869">
    <property type="entry name" value="Autotransporter"/>
    <property type="match status" value="1"/>
</dbReference>
<proteinExistence type="predicted"/>
<dbReference type="Gene3D" id="2.40.128.130">
    <property type="entry name" value="Autotransporter beta-domain"/>
    <property type="match status" value="1"/>
</dbReference>
<feature type="domain" description="Autotransporter" evidence="3">
    <location>
        <begin position="460"/>
        <end position="729"/>
    </location>
</feature>
<organism evidence="4 5">
    <name type="scientific">Pseudomonas ulcerans</name>
    <dbReference type="NCBI Taxonomy" id="3115852"/>
    <lineage>
        <taxon>Bacteria</taxon>
        <taxon>Pseudomonadati</taxon>
        <taxon>Pseudomonadota</taxon>
        <taxon>Gammaproteobacteria</taxon>
        <taxon>Pseudomonadales</taxon>
        <taxon>Pseudomonadaceae</taxon>
        <taxon>Pseudomonas</taxon>
    </lineage>
</organism>
<dbReference type="Gene3D" id="2.160.20.20">
    <property type="match status" value="1"/>
</dbReference>
<dbReference type="InterPro" id="IPR012332">
    <property type="entry name" value="Autotransporter_pectin_lyase_C"/>
</dbReference>
<dbReference type="SUPFAM" id="SSF103515">
    <property type="entry name" value="Autotransporter"/>
    <property type="match status" value="1"/>
</dbReference>
<dbReference type="InterPro" id="IPR011050">
    <property type="entry name" value="Pectin_lyase_fold/virulence"/>
</dbReference>
<dbReference type="InterPro" id="IPR051551">
    <property type="entry name" value="Autotransporter_adhesion"/>
</dbReference>
<dbReference type="Proteomes" id="UP001335100">
    <property type="component" value="Unassembled WGS sequence"/>
</dbReference>
<evidence type="ECO:0000313" key="4">
    <source>
        <dbReference type="EMBL" id="MEE1933387.1"/>
    </source>
</evidence>
<dbReference type="PRINTS" id="PR01484">
    <property type="entry name" value="PRTACTNFAMLY"/>
</dbReference>
<dbReference type="PROSITE" id="PS51208">
    <property type="entry name" value="AUTOTRANSPORTER"/>
    <property type="match status" value="1"/>
</dbReference>
<evidence type="ECO:0000259" key="3">
    <source>
        <dbReference type="PROSITE" id="PS51208"/>
    </source>
</evidence>
<dbReference type="InterPro" id="IPR004899">
    <property type="entry name" value="Pertactin_central"/>
</dbReference>
<dbReference type="InterPro" id="IPR006315">
    <property type="entry name" value="OM_autotransptr_brl_dom"/>
</dbReference>
<dbReference type="EMBL" id="JAZDQJ010000007">
    <property type="protein sequence ID" value="MEE1933387.1"/>
    <property type="molecule type" value="Genomic_DNA"/>
</dbReference>
<keyword evidence="1 2" id="KW-0732">Signal</keyword>
<feature type="chain" id="PRO_5047141802" evidence="2">
    <location>
        <begin position="34"/>
        <end position="729"/>
    </location>
</feature>
<dbReference type="CDD" id="cd01343">
    <property type="entry name" value="PL1_Passenger_AT"/>
    <property type="match status" value="1"/>
</dbReference>
<comment type="caution">
    <text evidence="4">The sequence shown here is derived from an EMBL/GenBank/DDBJ whole genome shotgun (WGS) entry which is preliminary data.</text>
</comment>
<evidence type="ECO:0000256" key="2">
    <source>
        <dbReference type="SAM" id="SignalP"/>
    </source>
</evidence>
<dbReference type="Pfam" id="PF03212">
    <property type="entry name" value="Pertactin"/>
    <property type="match status" value="1"/>
</dbReference>
<dbReference type="SUPFAM" id="SSF51126">
    <property type="entry name" value="Pectin lyase-like"/>
    <property type="match status" value="1"/>
</dbReference>
<gene>
    <name evidence="4" type="ORF">V0R50_09140</name>
</gene>
<reference evidence="4 5" key="1">
    <citation type="submission" date="2024-01" db="EMBL/GenBank/DDBJ databases">
        <title>Unpublished Manusciprt.</title>
        <authorList>
            <person name="Duman M."/>
            <person name="Valdes E.G."/>
            <person name="Ajmi N."/>
            <person name="Altun S."/>
            <person name="Saticioglu I.B."/>
        </authorList>
    </citation>
    <scope>NUCLEOTIDE SEQUENCE [LARGE SCALE GENOMIC DNA]</scope>
    <source>
        <strain evidence="4 5">148P</strain>
    </source>
</reference>
<dbReference type="NCBIfam" id="TIGR01414">
    <property type="entry name" value="autotrans_barl"/>
    <property type="match status" value="1"/>
</dbReference>
<dbReference type="InterPro" id="IPR003991">
    <property type="entry name" value="Pertactin_virulence_factor"/>
</dbReference>
<accession>A0ABU7HPB6</accession>
<sequence length="729" mass="76278">MPMTSPFTLRPLVRVLKLAAIAPLVLASEQAFAGLIIGDETIDGSDPVDSYVVSPGSSLTANGATTRDIRVEAGGSVTLNGSTVTATGAAGVILANATGTISGSTISSDSTGLSVGRTGADGSTASVMNSTITGGDRGIGVSTNSTLYLENTTVTGTEANSQGIQLFGGRVDAVGSTITGGDMGIRIRLDPSLAGDATLNLDGTHVEGKTGAAIVVGTVPTQEATAEIFVGNGSTLVGGDGNVLKVLSGSTGNMTVDNSHLVGNVVAEDGATANLTLQNHATLTGSLENVASLTLASQGQWNMIEDDEVGELMMNGGAVKFGEADAYYRLTVENLSGNGTFIMDTDFSTGQTDFLEITGEATGDHKVLVGSSGADPTKDGQIHLIHSASGDAKFSLLNGQVDLGTFSYDLIQDGDNWYLDASMRSISPGAQTMLGLFNAAPTVWYGELTTLRSRMGELRMNGGKAGAWMRSYSNKYDVAASSGTAYKQVQQGLSFGADAPLPFGDGHWLVGLLAGYSDSDLNLARGSTGQVNSYYVGGYTTWLDPSSGYYFDAVLKFNRLQNESKVNLSDGNRAKGDYDNHAVGTSLEFGRHIKLAQGWYVEPYTQVSGVVIQGKDYSLDNDMRAEGERTHSLLGKVGTTVGRNIDLGEGRLIQPYLRVAYAHEFATNNQVNINDNRFNNDLSGSRGELGAGVAVALAQNLQLHADFDYSNGEHIEQPWGASVGLRYNW</sequence>